<accession>A0AAE0AQ13</accession>
<evidence type="ECO:0000313" key="2">
    <source>
        <dbReference type="Proteomes" id="UP001281410"/>
    </source>
</evidence>
<dbReference type="Proteomes" id="UP001281410">
    <property type="component" value="Unassembled WGS sequence"/>
</dbReference>
<dbReference type="AlphaFoldDB" id="A0AAE0AQ13"/>
<protein>
    <recommendedName>
        <fullName evidence="3">Reverse transcriptase</fullName>
    </recommendedName>
</protein>
<sequence>MTYLKNGRRILRCFKVASGLRINFQKTCVVKIGKGREGEENWAASFRCAKAKLPITYLGLSPGGRPCAKLFWSNMIHRLENRLAPWKRCFLNKGGGLVLFKAVLSSLPIYFISVFEIPVGIAKKIERL</sequence>
<organism evidence="1 2">
    <name type="scientific">Dipteronia sinensis</name>
    <dbReference type="NCBI Taxonomy" id="43782"/>
    <lineage>
        <taxon>Eukaryota</taxon>
        <taxon>Viridiplantae</taxon>
        <taxon>Streptophyta</taxon>
        <taxon>Embryophyta</taxon>
        <taxon>Tracheophyta</taxon>
        <taxon>Spermatophyta</taxon>
        <taxon>Magnoliopsida</taxon>
        <taxon>eudicotyledons</taxon>
        <taxon>Gunneridae</taxon>
        <taxon>Pentapetalae</taxon>
        <taxon>rosids</taxon>
        <taxon>malvids</taxon>
        <taxon>Sapindales</taxon>
        <taxon>Sapindaceae</taxon>
        <taxon>Hippocastanoideae</taxon>
        <taxon>Acereae</taxon>
        <taxon>Dipteronia</taxon>
    </lineage>
</organism>
<gene>
    <name evidence="1" type="ORF">Dsin_008482</name>
</gene>
<dbReference type="EMBL" id="JANJYJ010000003">
    <property type="protein sequence ID" value="KAK3221457.1"/>
    <property type="molecule type" value="Genomic_DNA"/>
</dbReference>
<comment type="caution">
    <text evidence="1">The sequence shown here is derived from an EMBL/GenBank/DDBJ whole genome shotgun (WGS) entry which is preliminary data.</text>
</comment>
<name>A0AAE0AQ13_9ROSI</name>
<keyword evidence="2" id="KW-1185">Reference proteome</keyword>
<dbReference type="PANTHER" id="PTHR33116:SF78">
    <property type="entry name" value="OS12G0587133 PROTEIN"/>
    <property type="match status" value="1"/>
</dbReference>
<evidence type="ECO:0000313" key="1">
    <source>
        <dbReference type="EMBL" id="KAK3221457.1"/>
    </source>
</evidence>
<dbReference type="PANTHER" id="PTHR33116">
    <property type="entry name" value="REVERSE TRANSCRIPTASE ZINC-BINDING DOMAIN-CONTAINING PROTEIN-RELATED-RELATED"/>
    <property type="match status" value="1"/>
</dbReference>
<evidence type="ECO:0008006" key="3">
    <source>
        <dbReference type="Google" id="ProtNLM"/>
    </source>
</evidence>
<proteinExistence type="predicted"/>
<reference evidence="1" key="1">
    <citation type="journal article" date="2023" name="Plant J.">
        <title>Genome sequences and population genomics provide insights into the demographic history, inbreeding, and mutation load of two 'living fossil' tree species of Dipteronia.</title>
        <authorList>
            <person name="Feng Y."/>
            <person name="Comes H.P."/>
            <person name="Chen J."/>
            <person name="Zhu S."/>
            <person name="Lu R."/>
            <person name="Zhang X."/>
            <person name="Li P."/>
            <person name="Qiu J."/>
            <person name="Olsen K.M."/>
            <person name="Qiu Y."/>
        </authorList>
    </citation>
    <scope>NUCLEOTIDE SEQUENCE</scope>
    <source>
        <strain evidence="1">NBL</strain>
    </source>
</reference>